<name>A0A6C0ETL9_9ZZZZ</name>
<evidence type="ECO:0000313" key="2">
    <source>
        <dbReference type="EMBL" id="QHT31863.1"/>
    </source>
</evidence>
<dbReference type="GO" id="GO:0005634">
    <property type="term" value="C:nucleus"/>
    <property type="evidence" value="ECO:0007669"/>
    <property type="project" value="TreeGrafter"/>
</dbReference>
<dbReference type="AlphaFoldDB" id="A0A6C0ETL9"/>
<dbReference type="GO" id="GO:0032259">
    <property type="term" value="P:methylation"/>
    <property type="evidence" value="ECO:0007669"/>
    <property type="project" value="InterPro"/>
</dbReference>
<dbReference type="EMBL" id="MN738925">
    <property type="protein sequence ID" value="QHT31863.1"/>
    <property type="molecule type" value="Genomic_DNA"/>
</dbReference>
<reference evidence="2" key="1">
    <citation type="journal article" date="2020" name="Nature">
        <title>Giant virus diversity and host interactions through global metagenomics.</title>
        <authorList>
            <person name="Schulz F."/>
            <person name="Roux S."/>
            <person name="Paez-Espino D."/>
            <person name="Jungbluth S."/>
            <person name="Walsh D.A."/>
            <person name="Denef V.J."/>
            <person name="McMahon K.D."/>
            <person name="Konstantinidis K.T."/>
            <person name="Eloe-Fadrosh E.A."/>
            <person name="Kyrpides N.C."/>
            <person name="Woyke T."/>
        </authorList>
    </citation>
    <scope>NUCLEOTIDE SEQUENCE</scope>
    <source>
        <strain evidence="2">GVMAG-M-3300009155-48</strain>
    </source>
</reference>
<dbReference type="PANTHER" id="PTHR16121:SF0">
    <property type="entry name" value="CAP-SPECIFIC MRNA (NUCLEOSIDE-2'-O-)-METHYLTRANSFERASE 1"/>
    <property type="match status" value="1"/>
</dbReference>
<accession>A0A6C0ETL9</accession>
<organism evidence="2">
    <name type="scientific">viral metagenome</name>
    <dbReference type="NCBI Taxonomy" id="1070528"/>
    <lineage>
        <taxon>unclassified sequences</taxon>
        <taxon>metagenomes</taxon>
        <taxon>organismal metagenomes</taxon>
    </lineage>
</organism>
<dbReference type="GO" id="GO:0006370">
    <property type="term" value="P:7-methylguanosine mRNA capping"/>
    <property type="evidence" value="ECO:0007669"/>
    <property type="project" value="TreeGrafter"/>
</dbReference>
<feature type="domain" description="Ribosomal RNA methyltransferase FtsJ" evidence="1">
    <location>
        <begin position="97"/>
        <end position="295"/>
    </location>
</feature>
<dbReference type="InterPro" id="IPR050851">
    <property type="entry name" value="mRNA_Cap_2O-Ribose_MeTrfase"/>
</dbReference>
<dbReference type="InterPro" id="IPR029063">
    <property type="entry name" value="SAM-dependent_MTases_sf"/>
</dbReference>
<sequence length="416" mass="49070">MNINTYLYVYSTTTMIYFLLPKIHFNIFNKIECQTSNMIQFPYISNSLSYYLCDIKEKINIYEKEWDNYKKYTNPYEYIHTIVPYKKKCISKYKPLSRSYFKMLEISQLFGLHINHQNIKTFHLAEGPGGFIEAICKLRNNKDDEYVGMTIIDNNDINVPSWKKSENFLNENKNVCIETAFDKTGDILKIENFEYCVNKYGSSMDLITGDGGFDFSTNFNNQEQDMTKLLFAQLCFALCMQKRDGSFVLKIFDSFLSSTIDIIYILSSFYKKVYITKPQTSRYANSEKYVVCKGFLFDSSTSFYEYLHNALNNMLNSKNNISRFLSIDISQFFTTKLEECNSIFGQQQIENIYYTLTLIENKNKNEKSEKIENIIKMNSQKCIQWCIKHNIPYHDVYNYSEIQTIPSIYQFETLSN</sequence>
<evidence type="ECO:0000259" key="1">
    <source>
        <dbReference type="Pfam" id="PF01728"/>
    </source>
</evidence>
<dbReference type="GO" id="GO:0005737">
    <property type="term" value="C:cytoplasm"/>
    <property type="evidence" value="ECO:0007669"/>
    <property type="project" value="TreeGrafter"/>
</dbReference>
<dbReference type="InterPro" id="IPR002877">
    <property type="entry name" value="RNA_MeTrfase_FtsJ_dom"/>
</dbReference>
<dbReference type="Pfam" id="PF01728">
    <property type="entry name" value="FtsJ"/>
    <property type="match status" value="1"/>
</dbReference>
<dbReference type="SUPFAM" id="SSF53335">
    <property type="entry name" value="S-adenosyl-L-methionine-dependent methyltransferases"/>
    <property type="match status" value="1"/>
</dbReference>
<dbReference type="GO" id="GO:0004483">
    <property type="term" value="F:methyltransferase cap1 activity"/>
    <property type="evidence" value="ECO:0007669"/>
    <property type="project" value="UniProtKB-ARBA"/>
</dbReference>
<dbReference type="PANTHER" id="PTHR16121">
    <property type="entry name" value="CAP-SPECIFIC MRNA (NUCLEOSIDE-2'-O-)-METHYLTRANSFERASE 1-RELATED"/>
    <property type="match status" value="1"/>
</dbReference>
<proteinExistence type="predicted"/>
<dbReference type="Gene3D" id="3.40.50.12760">
    <property type="match status" value="1"/>
</dbReference>
<protein>
    <recommendedName>
        <fullName evidence="1">Ribosomal RNA methyltransferase FtsJ domain-containing protein</fullName>
    </recommendedName>
</protein>